<keyword evidence="4" id="KW-0460">Magnesium</keyword>
<feature type="transmembrane region" description="Helical" evidence="8">
    <location>
        <begin position="258"/>
        <end position="276"/>
    </location>
</feature>
<evidence type="ECO:0000256" key="7">
    <source>
        <dbReference type="SAM" id="MobiDB-lite"/>
    </source>
</evidence>
<proteinExistence type="predicted"/>
<dbReference type="FunFam" id="3.30.70.100:FF:000005">
    <property type="entry name" value="Copper-exporting P-type ATPase A"/>
    <property type="match status" value="2"/>
</dbReference>
<evidence type="ECO:0000259" key="9">
    <source>
        <dbReference type="PROSITE" id="PS50846"/>
    </source>
</evidence>
<dbReference type="Proteomes" id="UP000741360">
    <property type="component" value="Unassembled WGS sequence"/>
</dbReference>
<dbReference type="InterPro" id="IPR017969">
    <property type="entry name" value="Heavy-metal-associated_CS"/>
</dbReference>
<dbReference type="GO" id="GO:0016020">
    <property type="term" value="C:membrane"/>
    <property type="evidence" value="ECO:0007669"/>
    <property type="project" value="TreeGrafter"/>
</dbReference>
<feature type="transmembrane region" description="Helical" evidence="8">
    <location>
        <begin position="233"/>
        <end position="252"/>
    </location>
</feature>
<dbReference type="InterPro" id="IPR007029">
    <property type="entry name" value="YHS_dom"/>
</dbReference>
<keyword evidence="3" id="KW-0406">Ion transport</keyword>
<feature type="region of interest" description="Disordered" evidence="7">
    <location>
        <begin position="45"/>
        <end position="66"/>
    </location>
</feature>
<dbReference type="SMART" id="SM00746">
    <property type="entry name" value="TRASH"/>
    <property type="match status" value="1"/>
</dbReference>
<dbReference type="PROSITE" id="PS01047">
    <property type="entry name" value="HMA_1"/>
    <property type="match status" value="2"/>
</dbReference>
<sequence>MPTDPICGMEVEKETAAGNSSYEGQEYYFCAVSCKEKFDQDPAAALNGDKATGNGSHGSVKAAVSEGEGERVDLTLEGMTCASCAAHIEEGLGDLAGVFQASVNFAAEKATVVFDPRKLGLADLVKSVGDLGYRVPTVKANIPVQGMSCASCVERIETALREAKGVASATVNFATETAAVEYVPALTGMADLARAIREAGYEPVLEEEGKEGEIVDRQKVEHERLLKRLRVKLITSAIVGLGVMMGSTPHLFPWMPGFLQNFVVLWILATPIQFWAGGQFYAGAWAALKHRTANMNTLIAVGTSAAYLYSVALILYPSFFEVEGVARAVYFDTSTV</sequence>
<dbReference type="GO" id="GO:0016491">
    <property type="term" value="F:oxidoreductase activity"/>
    <property type="evidence" value="ECO:0007669"/>
    <property type="project" value="InterPro"/>
</dbReference>
<dbReference type="PANTHER" id="PTHR43520:SF8">
    <property type="entry name" value="P-TYPE CU(+) TRANSPORTER"/>
    <property type="match status" value="1"/>
</dbReference>
<keyword evidence="8" id="KW-1133">Transmembrane helix</keyword>
<keyword evidence="6" id="KW-0186">Copper</keyword>
<protein>
    <submittedName>
        <fullName evidence="10">Copper ion binding protein</fullName>
    </submittedName>
</protein>
<comment type="subcellular location">
    <subcellularLocation>
        <location evidence="1">Endomembrane system</location>
        <topology evidence="1">Multi-pass membrane protein</topology>
    </subcellularLocation>
</comment>
<evidence type="ECO:0000256" key="2">
    <source>
        <dbReference type="ARBA" id="ARBA00022723"/>
    </source>
</evidence>
<dbReference type="Gene3D" id="3.30.70.100">
    <property type="match status" value="2"/>
</dbReference>
<dbReference type="Pfam" id="PF00403">
    <property type="entry name" value="HMA"/>
    <property type="match status" value="2"/>
</dbReference>
<dbReference type="AlphaFoldDB" id="A0A932GRZ0"/>
<name>A0A932GRZ0_UNCTE</name>
<dbReference type="NCBIfam" id="TIGR00003">
    <property type="entry name" value="copper ion binding protein"/>
    <property type="match status" value="2"/>
</dbReference>
<dbReference type="InterPro" id="IPR006121">
    <property type="entry name" value="HMA_dom"/>
</dbReference>
<keyword evidence="5" id="KW-1278">Translocase</keyword>
<keyword evidence="3" id="KW-0187">Copper transport</keyword>
<dbReference type="Gene3D" id="1.10.620.20">
    <property type="entry name" value="Ribonucleotide Reductase, subunit A"/>
    <property type="match status" value="1"/>
</dbReference>
<evidence type="ECO:0000256" key="1">
    <source>
        <dbReference type="ARBA" id="ARBA00004127"/>
    </source>
</evidence>
<dbReference type="GO" id="GO:0055070">
    <property type="term" value="P:copper ion homeostasis"/>
    <property type="evidence" value="ECO:0007669"/>
    <property type="project" value="TreeGrafter"/>
</dbReference>
<evidence type="ECO:0000313" key="11">
    <source>
        <dbReference type="Proteomes" id="UP000741360"/>
    </source>
</evidence>
<evidence type="ECO:0000256" key="5">
    <source>
        <dbReference type="ARBA" id="ARBA00022967"/>
    </source>
</evidence>
<reference evidence="10" key="1">
    <citation type="submission" date="2020-07" db="EMBL/GenBank/DDBJ databases">
        <title>Huge and variable diversity of episymbiotic CPR bacteria and DPANN archaea in groundwater ecosystems.</title>
        <authorList>
            <person name="He C.Y."/>
            <person name="Keren R."/>
            <person name="Whittaker M."/>
            <person name="Farag I.F."/>
            <person name="Doudna J."/>
            <person name="Cate J.H.D."/>
            <person name="Banfield J.F."/>
        </authorList>
    </citation>
    <scope>NUCLEOTIDE SEQUENCE</scope>
    <source>
        <strain evidence="10">NC_groundwater_717_Ag_S-0.2um_59_8</strain>
    </source>
</reference>
<dbReference type="InterPro" id="IPR006122">
    <property type="entry name" value="HMA_Cu_ion-bd"/>
</dbReference>
<feature type="domain" description="HMA" evidence="9">
    <location>
        <begin position="138"/>
        <end position="204"/>
    </location>
</feature>
<evidence type="ECO:0000313" key="10">
    <source>
        <dbReference type="EMBL" id="MBI3015978.1"/>
    </source>
</evidence>
<feature type="non-terminal residue" evidence="10">
    <location>
        <position position="336"/>
    </location>
</feature>
<comment type="caution">
    <text evidence="10">The sequence shown here is derived from an EMBL/GenBank/DDBJ whole genome shotgun (WGS) entry which is preliminary data.</text>
</comment>
<evidence type="ECO:0000256" key="3">
    <source>
        <dbReference type="ARBA" id="ARBA00022796"/>
    </source>
</evidence>
<gene>
    <name evidence="10" type="ORF">HYY65_13185</name>
</gene>
<feature type="domain" description="HMA" evidence="9">
    <location>
        <begin position="70"/>
        <end position="136"/>
    </location>
</feature>
<dbReference type="EMBL" id="JACPSX010000254">
    <property type="protein sequence ID" value="MBI3015978.1"/>
    <property type="molecule type" value="Genomic_DNA"/>
</dbReference>
<keyword evidence="8" id="KW-0812">Transmembrane</keyword>
<keyword evidence="3" id="KW-0813">Transport</keyword>
<dbReference type="GO" id="GO:0043682">
    <property type="term" value="F:P-type divalent copper transporter activity"/>
    <property type="evidence" value="ECO:0007669"/>
    <property type="project" value="TreeGrafter"/>
</dbReference>
<dbReference type="PRINTS" id="PR00942">
    <property type="entry name" value="CUATPASEI"/>
</dbReference>
<dbReference type="GO" id="GO:0005507">
    <property type="term" value="F:copper ion binding"/>
    <property type="evidence" value="ECO:0007669"/>
    <property type="project" value="InterPro"/>
</dbReference>
<dbReference type="InterPro" id="IPR036163">
    <property type="entry name" value="HMA_dom_sf"/>
</dbReference>
<evidence type="ECO:0000256" key="6">
    <source>
        <dbReference type="ARBA" id="ARBA00023008"/>
    </source>
</evidence>
<dbReference type="PROSITE" id="PS50846">
    <property type="entry name" value="HMA_2"/>
    <property type="match status" value="2"/>
</dbReference>
<dbReference type="SUPFAM" id="SSF55008">
    <property type="entry name" value="HMA, heavy metal-associated domain"/>
    <property type="match status" value="2"/>
</dbReference>
<evidence type="ECO:0000256" key="4">
    <source>
        <dbReference type="ARBA" id="ARBA00022842"/>
    </source>
</evidence>
<organism evidence="10 11">
    <name type="scientific">Tectimicrobiota bacterium</name>
    <dbReference type="NCBI Taxonomy" id="2528274"/>
    <lineage>
        <taxon>Bacteria</taxon>
        <taxon>Pseudomonadati</taxon>
        <taxon>Nitrospinota/Tectimicrobiota group</taxon>
        <taxon>Candidatus Tectimicrobiota</taxon>
    </lineage>
</organism>
<dbReference type="InterPro" id="IPR012348">
    <property type="entry name" value="RNR-like"/>
</dbReference>
<keyword evidence="2" id="KW-0479">Metal-binding</keyword>
<evidence type="ECO:0000256" key="8">
    <source>
        <dbReference type="SAM" id="Phobius"/>
    </source>
</evidence>
<dbReference type="InterPro" id="IPR011017">
    <property type="entry name" value="TRASH_dom"/>
</dbReference>
<dbReference type="PANTHER" id="PTHR43520">
    <property type="entry name" value="ATP7, ISOFORM B"/>
    <property type="match status" value="1"/>
</dbReference>
<feature type="transmembrane region" description="Helical" evidence="8">
    <location>
        <begin position="297"/>
        <end position="316"/>
    </location>
</feature>
<keyword evidence="8" id="KW-0472">Membrane</keyword>
<dbReference type="CDD" id="cd00371">
    <property type="entry name" value="HMA"/>
    <property type="match status" value="2"/>
</dbReference>
<accession>A0A932GRZ0</accession>
<dbReference type="Pfam" id="PF04945">
    <property type="entry name" value="YHS"/>
    <property type="match status" value="1"/>
</dbReference>